<sequence>MAHQQKDALPLGNGWQAVSPSGRAPGRGCRRGLADKAGDGHHLQDGLQAMEHQERGAKDPVCPQHQGLPEQEVDGQQGAAHSQDQAGGQRHLGLRQVALGAEVQPRCFQNPHQEEQSQVKDQEAVRIGENLAFIRDQQERGQEVKRVTRPTQMEQRFNSKGRAGGRGSKEQKAGAEGRRRLAWSLAERGRQQQDTTVAEVLPGREGVRP</sequence>
<feature type="region of interest" description="Disordered" evidence="1">
    <location>
        <begin position="136"/>
        <end position="209"/>
    </location>
</feature>
<feature type="compositionally biased region" description="Polar residues" evidence="1">
    <location>
        <begin position="149"/>
        <end position="158"/>
    </location>
</feature>
<accession>A0A480J2W3</accession>
<dbReference type="AlphaFoldDB" id="A0A480J2W3"/>
<evidence type="ECO:0000313" key="2">
    <source>
        <dbReference type="EMBL" id="HDA43532.1"/>
    </source>
</evidence>
<dbReference type="EMBL" id="DQIR01088056">
    <property type="protein sequence ID" value="HDA43532.1"/>
    <property type="molecule type" value="Transcribed_RNA"/>
</dbReference>
<proteinExistence type="predicted"/>
<feature type="compositionally biased region" description="Basic and acidic residues" evidence="1">
    <location>
        <begin position="32"/>
        <end position="44"/>
    </location>
</feature>
<protein>
    <submittedName>
        <fullName evidence="2">Transmembrane protein 80</fullName>
    </submittedName>
</protein>
<feature type="compositionally biased region" description="Basic and acidic residues" evidence="1">
    <location>
        <begin position="167"/>
        <end position="179"/>
    </location>
</feature>
<feature type="region of interest" description="Disordered" evidence="1">
    <location>
        <begin position="1"/>
        <end position="97"/>
    </location>
</feature>
<dbReference type="EMBL" id="DQIR01069124">
    <property type="protein sequence ID" value="HDA24600.1"/>
    <property type="molecule type" value="Transcribed_RNA"/>
</dbReference>
<reference evidence="2" key="1">
    <citation type="journal article" date="2019" name="PeerJ">
        <title>Genes of the pig, Sus scrofa, reconstructed with EvidentialGene.</title>
        <authorList>
            <person name="Gilbert D.G."/>
        </authorList>
    </citation>
    <scope>NUCLEOTIDE SEQUENCE</scope>
</reference>
<keyword evidence="2" id="KW-0472">Membrane</keyword>
<name>A0A480J2W3_PIG</name>
<feature type="compositionally biased region" description="Basic and acidic residues" evidence="1">
    <location>
        <begin position="136"/>
        <end position="146"/>
    </location>
</feature>
<organism evidence="2">
    <name type="scientific">Sus scrofa</name>
    <name type="common">Pig</name>
    <dbReference type="NCBI Taxonomy" id="9823"/>
    <lineage>
        <taxon>Eukaryota</taxon>
        <taxon>Metazoa</taxon>
        <taxon>Chordata</taxon>
        <taxon>Craniata</taxon>
        <taxon>Vertebrata</taxon>
        <taxon>Euteleostomi</taxon>
        <taxon>Mammalia</taxon>
        <taxon>Eutheria</taxon>
        <taxon>Laurasiatheria</taxon>
        <taxon>Artiodactyla</taxon>
        <taxon>Suina</taxon>
        <taxon>Suidae</taxon>
        <taxon>Sus</taxon>
    </lineage>
</organism>
<evidence type="ECO:0000256" key="1">
    <source>
        <dbReference type="SAM" id="MobiDB-lite"/>
    </source>
</evidence>
<keyword evidence="2" id="KW-0812">Transmembrane</keyword>